<dbReference type="InterPro" id="IPR050121">
    <property type="entry name" value="Cytochrome_P450_monoxygenase"/>
</dbReference>
<comment type="caution">
    <text evidence="4">The sequence shown here is derived from an EMBL/GenBank/DDBJ whole genome shotgun (WGS) entry which is preliminary data.</text>
</comment>
<dbReference type="SUPFAM" id="SSF48264">
    <property type="entry name" value="Cytochrome P450"/>
    <property type="match status" value="1"/>
</dbReference>
<organism evidence="4 5">
    <name type="scientific">Euplotes crassus</name>
    <dbReference type="NCBI Taxonomy" id="5936"/>
    <lineage>
        <taxon>Eukaryota</taxon>
        <taxon>Sar</taxon>
        <taxon>Alveolata</taxon>
        <taxon>Ciliophora</taxon>
        <taxon>Intramacronucleata</taxon>
        <taxon>Spirotrichea</taxon>
        <taxon>Hypotrichia</taxon>
        <taxon>Euplotida</taxon>
        <taxon>Euplotidae</taxon>
        <taxon>Moneuplotes</taxon>
    </lineage>
</organism>
<evidence type="ECO:0000256" key="2">
    <source>
        <dbReference type="PIRSR" id="PIRSR602401-1"/>
    </source>
</evidence>
<dbReference type="InterPro" id="IPR001128">
    <property type="entry name" value="Cyt_P450"/>
</dbReference>
<dbReference type="CDD" id="cd00302">
    <property type="entry name" value="cytochrome_P450"/>
    <property type="match status" value="1"/>
</dbReference>
<evidence type="ECO:0000313" key="5">
    <source>
        <dbReference type="Proteomes" id="UP001295684"/>
    </source>
</evidence>
<dbReference type="Gene3D" id="1.10.630.10">
    <property type="entry name" value="Cytochrome P450"/>
    <property type="match status" value="1"/>
</dbReference>
<evidence type="ECO:0000256" key="1">
    <source>
        <dbReference type="ARBA" id="ARBA00010617"/>
    </source>
</evidence>
<proteinExistence type="inferred from homology"/>
<dbReference type="PANTHER" id="PTHR24305:SF166">
    <property type="entry name" value="CYTOCHROME P450 12A4, MITOCHONDRIAL-RELATED"/>
    <property type="match status" value="1"/>
</dbReference>
<dbReference type="PRINTS" id="PR00463">
    <property type="entry name" value="EP450I"/>
</dbReference>
<feature type="binding site" description="axial binding residue" evidence="2">
    <location>
        <position position="466"/>
    </location>
    <ligand>
        <name>heme</name>
        <dbReference type="ChEBI" id="CHEBI:30413"/>
    </ligand>
    <ligandPart>
        <name>Fe</name>
        <dbReference type="ChEBI" id="CHEBI:18248"/>
    </ligandPart>
</feature>
<dbReference type="GO" id="GO:0016705">
    <property type="term" value="F:oxidoreductase activity, acting on paired donors, with incorporation or reduction of molecular oxygen"/>
    <property type="evidence" value="ECO:0007669"/>
    <property type="project" value="InterPro"/>
</dbReference>
<keyword evidence="2" id="KW-0479">Metal-binding</keyword>
<comment type="similarity">
    <text evidence="1">Belongs to the cytochrome P450 family.</text>
</comment>
<keyword evidence="2" id="KW-0408">Iron</keyword>
<dbReference type="AlphaFoldDB" id="A0AAD1U8Q7"/>
<gene>
    <name evidence="4" type="ORF">ECRASSUSDP1_LOCUS5348</name>
</gene>
<dbReference type="GO" id="GO:0005506">
    <property type="term" value="F:iron ion binding"/>
    <property type="evidence" value="ECO:0007669"/>
    <property type="project" value="InterPro"/>
</dbReference>
<protein>
    <recommendedName>
        <fullName evidence="6">Cytochrome P450</fullName>
    </recommendedName>
</protein>
<keyword evidence="5" id="KW-1185">Reference proteome</keyword>
<comment type="cofactor">
    <cofactor evidence="2">
        <name>heme</name>
        <dbReference type="ChEBI" id="CHEBI:30413"/>
    </cofactor>
</comment>
<dbReference type="PRINTS" id="PR00385">
    <property type="entry name" value="P450"/>
</dbReference>
<dbReference type="Proteomes" id="UP001295684">
    <property type="component" value="Unassembled WGS sequence"/>
</dbReference>
<keyword evidence="3" id="KW-1133">Transmembrane helix</keyword>
<feature type="transmembrane region" description="Helical" evidence="3">
    <location>
        <begin position="12"/>
        <end position="33"/>
    </location>
</feature>
<dbReference type="GO" id="GO:0020037">
    <property type="term" value="F:heme binding"/>
    <property type="evidence" value="ECO:0007669"/>
    <property type="project" value="InterPro"/>
</dbReference>
<name>A0AAD1U8Q7_EUPCR</name>
<sequence>MYQILIGFLKWAGFLALGYFLYLVYALLVYPYMCWRKYKKYSNVYTTPTFIPILGDLKRINEDMKKGRVHYYEKMQKASEMKGKDIRIKFEGYNPLILLQSNKAIEEFAKLVPSKVDRVNTGRGLGKVGLGTFLFEKSTKRTVMRRKILTSFLSLNSSSRHIPAMMRHTSDVLKPLKQGQSYDFIDIANVLTFNIFTSVLFGDDMVELANRVRPYQNPDGTTSMLPLRDIIINSFKSHFVQIFHPLTATCKPLADANIINPFKRDHENYQVFLEGMKELYKNCKDETSICMQILKNEQTTESEKMSDLNTFILAGAETSSHGIVSTLFFLKKHPETFAKLRKEIQDARINKETVTNESLTREKIEELDYLSCVIKESLRIDGPGAESFFYSAKQNIKLCGVPIPKGFPIKVDLFSGHYNEEYWKDPTNFVPERYDQESEFYKQAEKEGKIGRGFSTRPFSHGFRACPGQSFAVLEMKVAIIVILTLIDYEVDPELFQKDGVGFGIGSTIVPSFKVDWQS</sequence>
<reference evidence="4" key="1">
    <citation type="submission" date="2023-07" db="EMBL/GenBank/DDBJ databases">
        <authorList>
            <consortium name="AG Swart"/>
            <person name="Singh M."/>
            <person name="Singh A."/>
            <person name="Seah K."/>
            <person name="Emmerich C."/>
        </authorList>
    </citation>
    <scope>NUCLEOTIDE SEQUENCE</scope>
    <source>
        <strain evidence="4">DP1</strain>
    </source>
</reference>
<evidence type="ECO:0000256" key="3">
    <source>
        <dbReference type="SAM" id="Phobius"/>
    </source>
</evidence>
<keyword evidence="3" id="KW-0812">Transmembrane</keyword>
<dbReference type="InterPro" id="IPR002401">
    <property type="entry name" value="Cyt_P450_E_grp-I"/>
</dbReference>
<evidence type="ECO:0000313" key="4">
    <source>
        <dbReference type="EMBL" id="CAI2364008.1"/>
    </source>
</evidence>
<dbReference type="GO" id="GO:0004497">
    <property type="term" value="F:monooxygenase activity"/>
    <property type="evidence" value="ECO:0007669"/>
    <property type="project" value="InterPro"/>
</dbReference>
<keyword evidence="3" id="KW-0472">Membrane</keyword>
<accession>A0AAD1U8Q7</accession>
<keyword evidence="2" id="KW-0349">Heme</keyword>
<dbReference type="Pfam" id="PF00067">
    <property type="entry name" value="p450"/>
    <property type="match status" value="1"/>
</dbReference>
<dbReference type="PANTHER" id="PTHR24305">
    <property type="entry name" value="CYTOCHROME P450"/>
    <property type="match status" value="1"/>
</dbReference>
<dbReference type="EMBL" id="CAMPGE010005160">
    <property type="protein sequence ID" value="CAI2364008.1"/>
    <property type="molecule type" value="Genomic_DNA"/>
</dbReference>
<dbReference type="InterPro" id="IPR036396">
    <property type="entry name" value="Cyt_P450_sf"/>
</dbReference>
<evidence type="ECO:0008006" key="6">
    <source>
        <dbReference type="Google" id="ProtNLM"/>
    </source>
</evidence>